<evidence type="ECO:0000313" key="2">
    <source>
        <dbReference type="Proteomes" id="UP001732700"/>
    </source>
</evidence>
<sequence length="296" mass="32037">MRAAATSTAFSLLSPTRLRTSTPTTTGLPFRRRLRLAAMATDASSFRPEAARSPPAVEPPAPPLSKFKVALCQLSVTADKARNIARARAAIESAAADGAKLVLLPEIWNGPYSNDSFPEYAEDIEAGGDAAPSYSMMSDVARSLQITLVGGSISERSGNSLYNTCCVFGSDGKLKGKHRKVHLFDIDIPGKITFQESKTLTSGQDLTIVDTDVGRIGIGICYDIRSRNWQCSMLQERGVPAVIGVLGTIKLPYPTVIWQKKANSNACHKKGGHTSKMCKVQDVDDIWYVLYVHTDT</sequence>
<proteinExistence type="predicted"/>
<reference evidence="1" key="1">
    <citation type="submission" date="2021-05" db="EMBL/GenBank/DDBJ databases">
        <authorList>
            <person name="Scholz U."/>
            <person name="Mascher M."/>
            <person name="Fiebig A."/>
        </authorList>
    </citation>
    <scope>NUCLEOTIDE SEQUENCE [LARGE SCALE GENOMIC DNA]</scope>
</reference>
<name>A0ACD5WWX8_AVESA</name>
<keyword evidence="2" id="KW-1185">Reference proteome</keyword>
<accession>A0ACD5WWX8</accession>
<dbReference type="EnsemblPlants" id="AVESA.00010b.r2.4CG1278270.1">
    <property type="protein sequence ID" value="AVESA.00010b.r2.4CG1278270.1.CDS"/>
    <property type="gene ID" value="AVESA.00010b.r2.4CG1278270"/>
</dbReference>
<evidence type="ECO:0000313" key="1">
    <source>
        <dbReference type="EnsemblPlants" id="AVESA.00010b.r2.4CG1278270.1.CDS"/>
    </source>
</evidence>
<reference evidence="1" key="2">
    <citation type="submission" date="2025-09" db="UniProtKB">
        <authorList>
            <consortium name="EnsemblPlants"/>
        </authorList>
    </citation>
    <scope>IDENTIFICATION</scope>
</reference>
<dbReference type="Proteomes" id="UP001732700">
    <property type="component" value="Chromosome 4C"/>
</dbReference>
<organism evidence="1 2">
    <name type="scientific">Avena sativa</name>
    <name type="common">Oat</name>
    <dbReference type="NCBI Taxonomy" id="4498"/>
    <lineage>
        <taxon>Eukaryota</taxon>
        <taxon>Viridiplantae</taxon>
        <taxon>Streptophyta</taxon>
        <taxon>Embryophyta</taxon>
        <taxon>Tracheophyta</taxon>
        <taxon>Spermatophyta</taxon>
        <taxon>Magnoliopsida</taxon>
        <taxon>Liliopsida</taxon>
        <taxon>Poales</taxon>
        <taxon>Poaceae</taxon>
        <taxon>BOP clade</taxon>
        <taxon>Pooideae</taxon>
        <taxon>Poodae</taxon>
        <taxon>Poeae</taxon>
        <taxon>Poeae Chloroplast Group 1 (Aveneae type)</taxon>
        <taxon>Aveninae</taxon>
        <taxon>Avena</taxon>
    </lineage>
</organism>
<protein>
    <submittedName>
        <fullName evidence="1">Uncharacterized protein</fullName>
    </submittedName>
</protein>